<comment type="caution">
    <text evidence="1">The sequence shown here is derived from an EMBL/GenBank/DDBJ whole genome shotgun (WGS) entry which is preliminary data.</text>
</comment>
<keyword evidence="2" id="KW-1185">Reference proteome</keyword>
<organism evidence="1 2">
    <name type="scientific">Dryococelus australis</name>
    <dbReference type="NCBI Taxonomy" id="614101"/>
    <lineage>
        <taxon>Eukaryota</taxon>
        <taxon>Metazoa</taxon>
        <taxon>Ecdysozoa</taxon>
        <taxon>Arthropoda</taxon>
        <taxon>Hexapoda</taxon>
        <taxon>Insecta</taxon>
        <taxon>Pterygota</taxon>
        <taxon>Neoptera</taxon>
        <taxon>Polyneoptera</taxon>
        <taxon>Phasmatodea</taxon>
        <taxon>Verophasmatodea</taxon>
        <taxon>Anareolatae</taxon>
        <taxon>Phasmatidae</taxon>
        <taxon>Eurycanthinae</taxon>
        <taxon>Dryococelus</taxon>
    </lineage>
</organism>
<proteinExistence type="predicted"/>
<dbReference type="Proteomes" id="UP001159363">
    <property type="component" value="Chromosome X"/>
</dbReference>
<protein>
    <submittedName>
        <fullName evidence="1">Uncharacterized protein</fullName>
    </submittedName>
</protein>
<dbReference type="EMBL" id="JARBHB010000004">
    <property type="protein sequence ID" value="KAJ8886519.1"/>
    <property type="molecule type" value="Genomic_DNA"/>
</dbReference>
<sequence>MGEAENKVFNVLKYAISHPPVLGDCCSRLFASCTLNENEKHISAFEKEVIVCVWFALTWHYTHPKQVRKIGNWITKRYYYNSILCISKEKII</sequence>
<name>A0ABQ9HQ83_9NEOP</name>
<reference evidence="1 2" key="1">
    <citation type="submission" date="2023-02" db="EMBL/GenBank/DDBJ databases">
        <title>LHISI_Scaffold_Assembly.</title>
        <authorList>
            <person name="Stuart O.P."/>
            <person name="Cleave R."/>
            <person name="Magrath M.J.L."/>
            <person name="Mikheyev A.S."/>
        </authorList>
    </citation>
    <scope>NUCLEOTIDE SEQUENCE [LARGE SCALE GENOMIC DNA]</scope>
    <source>
        <strain evidence="1">Daus_M_001</strain>
        <tissue evidence="1">Leg muscle</tissue>
    </source>
</reference>
<accession>A0ABQ9HQ83</accession>
<evidence type="ECO:0000313" key="2">
    <source>
        <dbReference type="Proteomes" id="UP001159363"/>
    </source>
</evidence>
<gene>
    <name evidence="1" type="ORF">PR048_012730</name>
</gene>
<evidence type="ECO:0000313" key="1">
    <source>
        <dbReference type="EMBL" id="KAJ8886519.1"/>
    </source>
</evidence>